<keyword evidence="2" id="KW-1185">Reference proteome</keyword>
<gene>
    <name evidence="1" type="ORF">DSO57_1028299</name>
</gene>
<protein>
    <submittedName>
        <fullName evidence="1">Uncharacterized protein</fullName>
    </submittedName>
</protein>
<name>A0ACC2SEF1_9FUNG</name>
<dbReference type="EMBL" id="QTSX02005149">
    <property type="protein sequence ID" value="KAJ9060683.1"/>
    <property type="molecule type" value="Genomic_DNA"/>
</dbReference>
<sequence>MYILPTPTHTQIVQRLYKRSLLLARDWIIDYRRWRVEAITIRQRFEANRMVQDPKRKRALLDKAEDELQKFAHPNPYIYPTAPEGSKWERYGVQKPIFFKSTYKE</sequence>
<proteinExistence type="predicted"/>
<evidence type="ECO:0000313" key="2">
    <source>
        <dbReference type="Proteomes" id="UP001165960"/>
    </source>
</evidence>
<comment type="caution">
    <text evidence="1">The sequence shown here is derived from an EMBL/GenBank/DDBJ whole genome shotgun (WGS) entry which is preliminary data.</text>
</comment>
<organism evidence="1 2">
    <name type="scientific">Entomophthora muscae</name>
    <dbReference type="NCBI Taxonomy" id="34485"/>
    <lineage>
        <taxon>Eukaryota</taxon>
        <taxon>Fungi</taxon>
        <taxon>Fungi incertae sedis</taxon>
        <taxon>Zoopagomycota</taxon>
        <taxon>Entomophthoromycotina</taxon>
        <taxon>Entomophthoromycetes</taxon>
        <taxon>Entomophthorales</taxon>
        <taxon>Entomophthoraceae</taxon>
        <taxon>Entomophthora</taxon>
    </lineage>
</organism>
<accession>A0ACC2SEF1</accession>
<evidence type="ECO:0000313" key="1">
    <source>
        <dbReference type="EMBL" id="KAJ9060683.1"/>
    </source>
</evidence>
<dbReference type="Proteomes" id="UP001165960">
    <property type="component" value="Unassembled WGS sequence"/>
</dbReference>
<reference evidence="1" key="1">
    <citation type="submission" date="2022-04" db="EMBL/GenBank/DDBJ databases">
        <title>Genome of the entomopathogenic fungus Entomophthora muscae.</title>
        <authorList>
            <person name="Elya C."/>
            <person name="Lovett B.R."/>
            <person name="Lee E."/>
            <person name="Macias A.M."/>
            <person name="Hajek A.E."/>
            <person name="De Bivort B.L."/>
            <person name="Kasson M.T."/>
            <person name="De Fine Licht H.H."/>
            <person name="Stajich J.E."/>
        </authorList>
    </citation>
    <scope>NUCLEOTIDE SEQUENCE</scope>
    <source>
        <strain evidence="1">Berkeley</strain>
    </source>
</reference>